<feature type="domain" description="Flavin reductase like" evidence="2">
    <location>
        <begin position="26"/>
        <end position="167"/>
    </location>
</feature>
<keyword evidence="4" id="KW-1185">Reference proteome</keyword>
<name>A0A222DZE7_9RHOB</name>
<dbReference type="InterPro" id="IPR050268">
    <property type="entry name" value="NADH-dep_flavin_reductase"/>
</dbReference>
<evidence type="ECO:0000313" key="3">
    <source>
        <dbReference type="EMBL" id="ASP19316.1"/>
    </source>
</evidence>
<dbReference type="SMART" id="SM00903">
    <property type="entry name" value="Flavin_Reduct"/>
    <property type="match status" value="1"/>
</dbReference>
<dbReference type="GO" id="GO:0010181">
    <property type="term" value="F:FMN binding"/>
    <property type="evidence" value="ECO:0007669"/>
    <property type="project" value="InterPro"/>
</dbReference>
<dbReference type="Pfam" id="PF01613">
    <property type="entry name" value="Flavin_Reduct"/>
    <property type="match status" value="1"/>
</dbReference>
<keyword evidence="1 3" id="KW-0560">Oxidoreductase</keyword>
<proteinExistence type="predicted"/>
<dbReference type="PANTHER" id="PTHR30466:SF1">
    <property type="entry name" value="FMN REDUCTASE (NADH) RUTF"/>
    <property type="match status" value="1"/>
</dbReference>
<gene>
    <name evidence="3" type="primary">ntaB</name>
    <name evidence="3" type="ORF">ANTHELSMS3_00596</name>
</gene>
<dbReference type="GO" id="GO:0042602">
    <property type="term" value="F:riboflavin reductase (NADPH) activity"/>
    <property type="evidence" value="ECO:0007669"/>
    <property type="project" value="TreeGrafter"/>
</dbReference>
<dbReference type="AlphaFoldDB" id="A0A222DZE7"/>
<dbReference type="InterPro" id="IPR012349">
    <property type="entry name" value="Split_barrel_FMN-bd"/>
</dbReference>
<dbReference type="EC" id="1.5.1.42" evidence="3"/>
<reference evidence="3 4" key="1">
    <citation type="submission" date="2017-07" db="EMBL/GenBank/DDBJ databases">
        <title>Genome Sequence of Antarctobacter heliothermus Strain SMS3 Isolated from a culture of the Diatom Skeletonema marinoi.</title>
        <authorList>
            <person name="Topel M."/>
            <person name="Pinder M.I.M."/>
            <person name="Johansson O.N."/>
            <person name="Kourtchenko O."/>
            <person name="Godhe A."/>
            <person name="Clarke A.K."/>
        </authorList>
    </citation>
    <scope>NUCLEOTIDE SEQUENCE [LARGE SCALE GENOMIC DNA]</scope>
    <source>
        <strain evidence="3 4">SMS3</strain>
    </source>
</reference>
<dbReference type="SUPFAM" id="SSF50475">
    <property type="entry name" value="FMN-binding split barrel"/>
    <property type="match status" value="1"/>
</dbReference>
<sequence length="170" mass="18263">MMDGNRSHAMQEFDPSEDSHAFRAALGSFATGVTVVTTSGPNGPIGITASSFASVSLDPPLVLWSPQKSSRRFPTFRDAQHYAIHVLDGHQKDICNGFTRDAHAFDGADWDTDANGVPQLADCLARFDCRQEAVHDAGDHVIIVGRVLGAAFRPGLPLLFQGGRFVSLKG</sequence>
<dbReference type="InterPro" id="IPR002563">
    <property type="entry name" value="Flavin_Rdtase-like_dom"/>
</dbReference>
<dbReference type="Proteomes" id="UP000203589">
    <property type="component" value="Chromosome"/>
</dbReference>
<dbReference type="GO" id="GO:0052874">
    <property type="term" value="F:FMN reductase (NADH) activity"/>
    <property type="evidence" value="ECO:0007669"/>
    <property type="project" value="UniProtKB-EC"/>
</dbReference>
<evidence type="ECO:0000313" key="4">
    <source>
        <dbReference type="Proteomes" id="UP000203589"/>
    </source>
</evidence>
<dbReference type="KEGG" id="aht:ANTHELSMS3_00596"/>
<accession>A0A222DZE7</accession>
<protein>
    <submittedName>
        <fullName evidence="3">FMN reductase (NADH) NtaB</fullName>
        <ecNumber evidence="3">1.5.1.42</ecNumber>
    </submittedName>
</protein>
<dbReference type="Gene3D" id="2.30.110.10">
    <property type="entry name" value="Electron Transport, Fmn-binding Protein, Chain A"/>
    <property type="match status" value="1"/>
</dbReference>
<organism evidence="3 4">
    <name type="scientific">Antarctobacter heliothermus</name>
    <dbReference type="NCBI Taxonomy" id="74033"/>
    <lineage>
        <taxon>Bacteria</taxon>
        <taxon>Pseudomonadati</taxon>
        <taxon>Pseudomonadota</taxon>
        <taxon>Alphaproteobacteria</taxon>
        <taxon>Rhodobacterales</taxon>
        <taxon>Roseobacteraceae</taxon>
        <taxon>Antarctobacter</taxon>
    </lineage>
</organism>
<evidence type="ECO:0000256" key="1">
    <source>
        <dbReference type="ARBA" id="ARBA00023002"/>
    </source>
</evidence>
<dbReference type="EMBL" id="CP022540">
    <property type="protein sequence ID" value="ASP19316.1"/>
    <property type="molecule type" value="Genomic_DNA"/>
</dbReference>
<evidence type="ECO:0000259" key="2">
    <source>
        <dbReference type="SMART" id="SM00903"/>
    </source>
</evidence>
<dbReference type="PANTHER" id="PTHR30466">
    <property type="entry name" value="FLAVIN REDUCTASE"/>
    <property type="match status" value="1"/>
</dbReference>